<protein>
    <submittedName>
        <fullName evidence="1">Uncharacterized protein</fullName>
    </submittedName>
</protein>
<feature type="non-terminal residue" evidence="1">
    <location>
        <position position="41"/>
    </location>
</feature>
<proteinExistence type="predicted"/>
<accession>A0A8J2Q4V0</accession>
<keyword evidence="2" id="KW-1185">Reference proteome</keyword>
<sequence length="41" mass="4510">FNIVGNRKKVGGSCEGKGTIFNKEFIYTSRNCSVSIGFTYS</sequence>
<evidence type="ECO:0000313" key="2">
    <source>
        <dbReference type="Proteomes" id="UP000708208"/>
    </source>
</evidence>
<comment type="caution">
    <text evidence="1">The sequence shown here is derived from an EMBL/GenBank/DDBJ whole genome shotgun (WGS) entry which is preliminary data.</text>
</comment>
<organism evidence="1 2">
    <name type="scientific">Allacma fusca</name>
    <dbReference type="NCBI Taxonomy" id="39272"/>
    <lineage>
        <taxon>Eukaryota</taxon>
        <taxon>Metazoa</taxon>
        <taxon>Ecdysozoa</taxon>
        <taxon>Arthropoda</taxon>
        <taxon>Hexapoda</taxon>
        <taxon>Collembola</taxon>
        <taxon>Symphypleona</taxon>
        <taxon>Sminthuridae</taxon>
        <taxon>Allacma</taxon>
    </lineage>
</organism>
<evidence type="ECO:0000313" key="1">
    <source>
        <dbReference type="EMBL" id="CAG7833776.1"/>
    </source>
</evidence>
<reference evidence="1" key="1">
    <citation type="submission" date="2021-06" db="EMBL/GenBank/DDBJ databases">
        <authorList>
            <person name="Hodson N. C."/>
            <person name="Mongue J. A."/>
            <person name="Jaron S. K."/>
        </authorList>
    </citation>
    <scope>NUCLEOTIDE SEQUENCE</scope>
</reference>
<name>A0A8J2Q4V0_9HEXA</name>
<dbReference type="EMBL" id="CAJVCH010570016">
    <property type="protein sequence ID" value="CAG7833776.1"/>
    <property type="molecule type" value="Genomic_DNA"/>
</dbReference>
<dbReference type="AlphaFoldDB" id="A0A8J2Q4V0"/>
<dbReference type="Proteomes" id="UP000708208">
    <property type="component" value="Unassembled WGS sequence"/>
</dbReference>
<gene>
    <name evidence="1" type="ORF">AFUS01_LOCUS43356</name>
</gene>